<sequence>MAIRLQTIAGFHDVESVDHLRDAVESIAEATNWLFIDDEMIGAFFHNGEHACVYRDSDGAWSHNPENSEDEFAPFVLENGQLDDFPLSHCIEYDAAMDAFIELARTGELSGKIKWY</sequence>
<dbReference type="Proteomes" id="UP001416858">
    <property type="component" value="Unassembled WGS sequence"/>
</dbReference>
<dbReference type="EMBL" id="BAABRO010000013">
    <property type="protein sequence ID" value="GAA5509366.1"/>
    <property type="molecule type" value="Genomic_DNA"/>
</dbReference>
<keyword evidence="2" id="KW-1185">Reference proteome</keyword>
<organism evidence="1 2">
    <name type="scientific">Novipirellula caenicola</name>
    <dbReference type="NCBI Taxonomy" id="1536901"/>
    <lineage>
        <taxon>Bacteria</taxon>
        <taxon>Pseudomonadati</taxon>
        <taxon>Planctomycetota</taxon>
        <taxon>Planctomycetia</taxon>
        <taxon>Pirellulales</taxon>
        <taxon>Pirellulaceae</taxon>
        <taxon>Novipirellula</taxon>
    </lineage>
</organism>
<evidence type="ECO:0000313" key="2">
    <source>
        <dbReference type="Proteomes" id="UP001416858"/>
    </source>
</evidence>
<proteinExistence type="predicted"/>
<name>A0ABP9VWZ6_9BACT</name>
<comment type="caution">
    <text evidence="1">The sequence shown here is derived from an EMBL/GenBank/DDBJ whole genome shotgun (WGS) entry which is preliminary data.</text>
</comment>
<reference evidence="1 2" key="1">
    <citation type="submission" date="2024-02" db="EMBL/GenBank/DDBJ databases">
        <title>Rhodopirellula caenicola NBRC 110016.</title>
        <authorList>
            <person name="Ichikawa N."/>
            <person name="Katano-Makiyama Y."/>
            <person name="Hidaka K."/>
        </authorList>
    </citation>
    <scope>NUCLEOTIDE SEQUENCE [LARGE SCALE GENOMIC DNA]</scope>
    <source>
        <strain evidence="1 2">NBRC 110016</strain>
    </source>
</reference>
<gene>
    <name evidence="1" type="ORF">Rcae01_04865</name>
</gene>
<evidence type="ECO:0000313" key="1">
    <source>
        <dbReference type="EMBL" id="GAA5509366.1"/>
    </source>
</evidence>
<dbReference type="RefSeq" id="WP_345686374.1">
    <property type="nucleotide sequence ID" value="NZ_BAABRO010000013.1"/>
</dbReference>
<accession>A0ABP9VWZ6</accession>
<evidence type="ECO:0008006" key="3">
    <source>
        <dbReference type="Google" id="ProtNLM"/>
    </source>
</evidence>
<protein>
    <recommendedName>
        <fullName evidence="3">Immunity protein Imm1</fullName>
    </recommendedName>
</protein>